<accession>A0ACA9M512</accession>
<sequence>VDKDHLSFNELGFNNVEEAVKVTPFVYLTTFIIAIGGFMYGYNSGVISGAMLLLENDIPMTSFQKGLVVGVVHSFMQLLLTQNDNLIDSSVEITDDSIFLSDSDEIASSPINVHLSEVQKILDDEVDVQKLTSQDNFLENKRKE</sequence>
<reference evidence="1" key="1">
    <citation type="submission" date="2021-06" db="EMBL/GenBank/DDBJ databases">
        <authorList>
            <person name="Kallberg Y."/>
            <person name="Tangrot J."/>
            <person name="Rosling A."/>
        </authorList>
    </citation>
    <scope>NUCLEOTIDE SEQUENCE</scope>
    <source>
        <strain evidence="1">IL203A</strain>
    </source>
</reference>
<feature type="non-terminal residue" evidence="1">
    <location>
        <position position="1"/>
    </location>
</feature>
<gene>
    <name evidence="1" type="ORF">DHETER_LOCUS5871</name>
</gene>
<keyword evidence="2" id="KW-1185">Reference proteome</keyword>
<dbReference type="Proteomes" id="UP000789702">
    <property type="component" value="Unassembled WGS sequence"/>
</dbReference>
<comment type="caution">
    <text evidence="1">The sequence shown here is derived from an EMBL/GenBank/DDBJ whole genome shotgun (WGS) entry which is preliminary data.</text>
</comment>
<proteinExistence type="predicted"/>
<evidence type="ECO:0000313" key="2">
    <source>
        <dbReference type="Proteomes" id="UP000789702"/>
    </source>
</evidence>
<protein>
    <submittedName>
        <fullName evidence="1">4692_t:CDS:1</fullName>
    </submittedName>
</protein>
<evidence type="ECO:0000313" key="1">
    <source>
        <dbReference type="EMBL" id="CAG8566479.1"/>
    </source>
</evidence>
<name>A0ACA9M512_9GLOM</name>
<feature type="non-terminal residue" evidence="1">
    <location>
        <position position="144"/>
    </location>
</feature>
<organism evidence="1 2">
    <name type="scientific">Dentiscutata heterogama</name>
    <dbReference type="NCBI Taxonomy" id="1316150"/>
    <lineage>
        <taxon>Eukaryota</taxon>
        <taxon>Fungi</taxon>
        <taxon>Fungi incertae sedis</taxon>
        <taxon>Mucoromycota</taxon>
        <taxon>Glomeromycotina</taxon>
        <taxon>Glomeromycetes</taxon>
        <taxon>Diversisporales</taxon>
        <taxon>Gigasporaceae</taxon>
        <taxon>Dentiscutata</taxon>
    </lineage>
</organism>
<dbReference type="EMBL" id="CAJVPU010006932">
    <property type="protein sequence ID" value="CAG8566479.1"/>
    <property type="molecule type" value="Genomic_DNA"/>
</dbReference>